<organism evidence="6 7">
    <name type="scientific">Bordetella ansorpii</name>
    <dbReference type="NCBI Taxonomy" id="288768"/>
    <lineage>
        <taxon>Bacteria</taxon>
        <taxon>Pseudomonadati</taxon>
        <taxon>Pseudomonadota</taxon>
        <taxon>Betaproteobacteria</taxon>
        <taxon>Burkholderiales</taxon>
        <taxon>Alcaligenaceae</taxon>
        <taxon>Bordetella</taxon>
    </lineage>
</organism>
<evidence type="ECO:0000256" key="1">
    <source>
        <dbReference type="ARBA" id="ARBA00023015"/>
    </source>
</evidence>
<dbReference type="InterPro" id="IPR036271">
    <property type="entry name" value="Tet_transcr_reg_TetR-rel_C_sf"/>
</dbReference>
<dbReference type="PROSITE" id="PS50977">
    <property type="entry name" value="HTH_TETR_2"/>
    <property type="match status" value="1"/>
</dbReference>
<dbReference type="Gene3D" id="1.10.357.10">
    <property type="entry name" value="Tetracycline Repressor, domain 2"/>
    <property type="match status" value="1"/>
</dbReference>
<gene>
    <name evidence="6" type="ORF">SAMEA3906486_05238</name>
</gene>
<dbReference type="RefSeq" id="WP_066133873.1">
    <property type="nucleotide sequence ID" value="NZ_FKIF01000010.1"/>
</dbReference>
<dbReference type="PANTHER" id="PTHR30055:SF148">
    <property type="entry name" value="TETR-FAMILY TRANSCRIPTIONAL REGULATOR"/>
    <property type="match status" value="1"/>
</dbReference>
<keyword evidence="7" id="KW-1185">Reference proteome</keyword>
<keyword evidence="1" id="KW-0805">Transcription regulation</keyword>
<keyword evidence="2 4" id="KW-0238">DNA-binding</keyword>
<dbReference type="GO" id="GO:0000976">
    <property type="term" value="F:transcription cis-regulatory region binding"/>
    <property type="evidence" value="ECO:0007669"/>
    <property type="project" value="TreeGrafter"/>
</dbReference>
<dbReference type="EMBL" id="FKIF01000010">
    <property type="protein sequence ID" value="SAI74523.1"/>
    <property type="molecule type" value="Genomic_DNA"/>
</dbReference>
<dbReference type="PANTHER" id="PTHR30055">
    <property type="entry name" value="HTH-TYPE TRANSCRIPTIONAL REGULATOR RUTR"/>
    <property type="match status" value="1"/>
</dbReference>
<dbReference type="AlphaFoldDB" id="A0A157SWT2"/>
<evidence type="ECO:0000256" key="3">
    <source>
        <dbReference type="ARBA" id="ARBA00023163"/>
    </source>
</evidence>
<name>A0A157SWT2_9BORD</name>
<evidence type="ECO:0000259" key="5">
    <source>
        <dbReference type="PROSITE" id="PS50977"/>
    </source>
</evidence>
<accession>A0A157SWT2</accession>
<dbReference type="Proteomes" id="UP000076848">
    <property type="component" value="Unassembled WGS sequence"/>
</dbReference>
<dbReference type="STRING" id="288768.SAMEA3906486_05238"/>
<dbReference type="SUPFAM" id="SSF46689">
    <property type="entry name" value="Homeodomain-like"/>
    <property type="match status" value="1"/>
</dbReference>
<dbReference type="Gene3D" id="1.10.10.60">
    <property type="entry name" value="Homeodomain-like"/>
    <property type="match status" value="1"/>
</dbReference>
<keyword evidence="3" id="KW-0804">Transcription</keyword>
<dbReference type="InterPro" id="IPR009057">
    <property type="entry name" value="Homeodomain-like_sf"/>
</dbReference>
<dbReference type="InterPro" id="IPR011075">
    <property type="entry name" value="TetR_C"/>
</dbReference>
<proteinExistence type="predicted"/>
<dbReference type="InterPro" id="IPR050109">
    <property type="entry name" value="HTH-type_TetR-like_transc_reg"/>
</dbReference>
<protein>
    <recommendedName>
        <fullName evidence="5">HTH tetR-type domain-containing protein</fullName>
    </recommendedName>
</protein>
<feature type="DNA-binding region" description="H-T-H motif" evidence="4">
    <location>
        <begin position="37"/>
        <end position="56"/>
    </location>
</feature>
<sequence length="197" mass="21168">MPIREGVRPGGRSARVQASVHQAVKSLLDEMSSEEVTVALVAAQAGVTPSTIYRRWGDLQTLLADVAVDRFHPDGDPGDTGSFRSDLEAWAQGYVEEMTSAPGRQMLRDVMAGMSATDSGPACQCATIVRAHLQMFVDRAHQRGEGGVPDMDDVLDFVVAPITYRLLFDTVPVDPGFAKLCVARLLDARVGEPALTA</sequence>
<dbReference type="OrthoDB" id="9796019at2"/>
<evidence type="ECO:0000256" key="4">
    <source>
        <dbReference type="PROSITE-ProRule" id="PRU00335"/>
    </source>
</evidence>
<evidence type="ECO:0000256" key="2">
    <source>
        <dbReference type="ARBA" id="ARBA00023125"/>
    </source>
</evidence>
<evidence type="ECO:0000313" key="6">
    <source>
        <dbReference type="EMBL" id="SAI74523.1"/>
    </source>
</evidence>
<dbReference type="SUPFAM" id="SSF48498">
    <property type="entry name" value="Tetracyclin repressor-like, C-terminal domain"/>
    <property type="match status" value="1"/>
</dbReference>
<dbReference type="GO" id="GO:0003700">
    <property type="term" value="F:DNA-binding transcription factor activity"/>
    <property type="evidence" value="ECO:0007669"/>
    <property type="project" value="TreeGrafter"/>
</dbReference>
<feature type="domain" description="HTH tetR-type" evidence="5">
    <location>
        <begin position="14"/>
        <end position="74"/>
    </location>
</feature>
<evidence type="ECO:0000313" key="7">
    <source>
        <dbReference type="Proteomes" id="UP000076848"/>
    </source>
</evidence>
<reference evidence="6 7" key="1">
    <citation type="submission" date="2016-04" db="EMBL/GenBank/DDBJ databases">
        <authorList>
            <consortium name="Pathogen Informatics"/>
        </authorList>
    </citation>
    <scope>NUCLEOTIDE SEQUENCE [LARGE SCALE GENOMIC DNA]</scope>
    <source>
        <strain evidence="6 7">H050680373</strain>
    </source>
</reference>
<dbReference type="Pfam" id="PF16859">
    <property type="entry name" value="TetR_C_11"/>
    <property type="match status" value="1"/>
</dbReference>
<dbReference type="InterPro" id="IPR001647">
    <property type="entry name" value="HTH_TetR"/>
</dbReference>